<evidence type="ECO:0000313" key="3">
    <source>
        <dbReference type="EMBL" id="KAA2245137.1"/>
    </source>
</evidence>
<dbReference type="InterPro" id="IPR032185">
    <property type="entry name" value="DUF5017"/>
</dbReference>
<sequence length="306" mass="33058">MVSIHFKQAILMQRISVFSFLLMLLAACTRTSVTPPDFTVTLQHTSLRAGDTAVFVLNGNPDIISFYAGDSTHEYQYRNRFTADGTPQLQFTSTMQTGSQDSTLHVLISTDFAAQYDSAGIYQAHWTDITGQTILSAGGSKTPSGIINLGDFVNGGEPVYLAFKYEGFQDASAQRTWTIPTLGIINQLKEGTQMPVAATLADAGFTAVDMKGTGVKWSISSTQLQIKGGAANSDATENWVVSKPLTLNRAVPDKGLPVKNISANRVRTYSYIYKTAGTFTATFDVSNTTVYDSKGGTKEVKVTVNP</sequence>
<evidence type="ECO:0000259" key="2">
    <source>
        <dbReference type="Pfam" id="PF16409"/>
    </source>
</evidence>
<dbReference type="Proteomes" id="UP000324611">
    <property type="component" value="Unassembled WGS sequence"/>
</dbReference>
<protein>
    <submittedName>
        <fullName evidence="3">DUF5017 domain-containing protein</fullName>
    </submittedName>
</protein>
<dbReference type="AlphaFoldDB" id="A0A5B2W3Y2"/>
<reference evidence="3 4" key="2">
    <citation type="submission" date="2019-09" db="EMBL/GenBank/DDBJ databases">
        <authorList>
            <person name="Jin C."/>
        </authorList>
    </citation>
    <scope>NUCLEOTIDE SEQUENCE [LARGE SCALE GENOMIC DNA]</scope>
    <source>
        <strain evidence="3 4">BN140078</strain>
    </source>
</reference>
<dbReference type="EMBL" id="VUOC01000001">
    <property type="protein sequence ID" value="KAA2245137.1"/>
    <property type="molecule type" value="Genomic_DNA"/>
</dbReference>
<proteinExistence type="predicted"/>
<keyword evidence="4" id="KW-1185">Reference proteome</keyword>
<feature type="chain" id="PRO_5022676881" evidence="1">
    <location>
        <begin position="27"/>
        <end position="306"/>
    </location>
</feature>
<keyword evidence="1" id="KW-0732">Signal</keyword>
<evidence type="ECO:0000313" key="4">
    <source>
        <dbReference type="Proteomes" id="UP000324611"/>
    </source>
</evidence>
<feature type="signal peptide" evidence="1">
    <location>
        <begin position="1"/>
        <end position="26"/>
    </location>
</feature>
<gene>
    <name evidence="3" type="ORF">F0L74_04015</name>
</gene>
<comment type="caution">
    <text evidence="3">The sequence shown here is derived from an EMBL/GenBank/DDBJ whole genome shotgun (WGS) entry which is preliminary data.</text>
</comment>
<name>A0A5B2W3Y2_9BACT</name>
<reference evidence="3 4" key="1">
    <citation type="submission" date="2019-09" db="EMBL/GenBank/DDBJ databases">
        <title>Chitinophaga ginsengihumi sp. nov., isolated from soil of ginseng rhizosphere.</title>
        <authorList>
            <person name="Lee J."/>
        </authorList>
    </citation>
    <scope>NUCLEOTIDE SEQUENCE [LARGE SCALE GENOMIC DNA]</scope>
    <source>
        <strain evidence="3 4">BN140078</strain>
    </source>
</reference>
<evidence type="ECO:0000256" key="1">
    <source>
        <dbReference type="SAM" id="SignalP"/>
    </source>
</evidence>
<feature type="domain" description="DUF5017" evidence="2">
    <location>
        <begin position="27"/>
        <end position="205"/>
    </location>
</feature>
<dbReference type="Pfam" id="PF16409">
    <property type="entry name" value="DUF5017"/>
    <property type="match status" value="1"/>
</dbReference>
<accession>A0A5B2W3Y2</accession>
<organism evidence="3 4">
    <name type="scientific">Chitinophaga agrisoli</name>
    <dbReference type="NCBI Taxonomy" id="2607653"/>
    <lineage>
        <taxon>Bacteria</taxon>
        <taxon>Pseudomonadati</taxon>
        <taxon>Bacteroidota</taxon>
        <taxon>Chitinophagia</taxon>
        <taxon>Chitinophagales</taxon>
        <taxon>Chitinophagaceae</taxon>
        <taxon>Chitinophaga</taxon>
    </lineage>
</organism>
<dbReference type="PROSITE" id="PS51257">
    <property type="entry name" value="PROKAR_LIPOPROTEIN"/>
    <property type="match status" value="1"/>
</dbReference>